<dbReference type="KEGG" id="hoh:Hoch_5013"/>
<dbReference type="AlphaFoldDB" id="D0LVE1"/>
<feature type="chain" id="PRO_5003010519" evidence="1">
    <location>
        <begin position="25"/>
        <end position="824"/>
    </location>
</feature>
<evidence type="ECO:0000313" key="2">
    <source>
        <dbReference type="EMBL" id="ACY17502.1"/>
    </source>
</evidence>
<keyword evidence="1" id="KW-0732">Signal</keyword>
<dbReference type="Proteomes" id="UP000001880">
    <property type="component" value="Chromosome"/>
</dbReference>
<reference evidence="2 3" key="1">
    <citation type="journal article" date="2010" name="Stand. Genomic Sci.">
        <title>Complete genome sequence of Haliangium ochraceum type strain (SMP-2).</title>
        <authorList>
            <consortium name="US DOE Joint Genome Institute (JGI-PGF)"/>
            <person name="Ivanova N."/>
            <person name="Daum C."/>
            <person name="Lang E."/>
            <person name="Abt B."/>
            <person name="Kopitz M."/>
            <person name="Saunders E."/>
            <person name="Lapidus A."/>
            <person name="Lucas S."/>
            <person name="Glavina Del Rio T."/>
            <person name="Nolan M."/>
            <person name="Tice H."/>
            <person name="Copeland A."/>
            <person name="Cheng J.F."/>
            <person name="Chen F."/>
            <person name="Bruce D."/>
            <person name="Goodwin L."/>
            <person name="Pitluck S."/>
            <person name="Mavromatis K."/>
            <person name="Pati A."/>
            <person name="Mikhailova N."/>
            <person name="Chen A."/>
            <person name="Palaniappan K."/>
            <person name="Land M."/>
            <person name="Hauser L."/>
            <person name="Chang Y.J."/>
            <person name="Jeffries C.D."/>
            <person name="Detter J.C."/>
            <person name="Brettin T."/>
            <person name="Rohde M."/>
            <person name="Goker M."/>
            <person name="Bristow J."/>
            <person name="Markowitz V."/>
            <person name="Eisen J.A."/>
            <person name="Hugenholtz P."/>
            <person name="Kyrpides N.C."/>
            <person name="Klenk H.P."/>
        </authorList>
    </citation>
    <scope>NUCLEOTIDE SEQUENCE [LARGE SCALE GENOMIC DNA]</scope>
    <source>
        <strain evidence="3">DSM 14365 / CIP 107738 / JCM 11303 / AJ 13395 / SMP-2</strain>
    </source>
</reference>
<dbReference type="RefSeq" id="WP_012830094.1">
    <property type="nucleotide sequence ID" value="NC_013440.1"/>
</dbReference>
<dbReference type="EMBL" id="CP001804">
    <property type="protein sequence ID" value="ACY17502.1"/>
    <property type="molecule type" value="Genomic_DNA"/>
</dbReference>
<organism evidence="2 3">
    <name type="scientific">Haliangium ochraceum (strain DSM 14365 / JCM 11303 / SMP-2)</name>
    <dbReference type="NCBI Taxonomy" id="502025"/>
    <lineage>
        <taxon>Bacteria</taxon>
        <taxon>Pseudomonadati</taxon>
        <taxon>Myxococcota</taxon>
        <taxon>Polyangia</taxon>
        <taxon>Haliangiales</taxon>
        <taxon>Kofleriaceae</taxon>
        <taxon>Haliangium</taxon>
    </lineage>
</organism>
<name>D0LVE1_HALO1</name>
<evidence type="ECO:0000313" key="3">
    <source>
        <dbReference type="Proteomes" id="UP000001880"/>
    </source>
</evidence>
<proteinExistence type="predicted"/>
<keyword evidence="3" id="KW-1185">Reference proteome</keyword>
<dbReference type="HOGENOM" id="CLU_343500_0_0_7"/>
<gene>
    <name evidence="2" type="ordered locus">Hoch_5013</name>
</gene>
<protein>
    <submittedName>
        <fullName evidence="2">TPR repeat-containing protein</fullName>
    </submittedName>
</protein>
<feature type="signal peptide" evidence="1">
    <location>
        <begin position="1"/>
        <end position="24"/>
    </location>
</feature>
<sequence>MRARRCVLVWVCLLAALSVGCAGAGPASENPRALRAQDARASLRYRVASEPRDVPARLALARLEHDAGRAGAAFEHLAFVHAGNALPEQERPRLAALYRDRFRERLAQGDGDAYRDAERASELHAAVDIGAAERAEGYLMAGLAALRRGNVWGRREAGDLFARAAELMPDDPRLTARLVTDAALADLGGPAAVAAALARAQRGDAISDEALALAALWLHRGGARRAALELLELYVRRGGRASTPLRAFVIERAWWSGAEAMPRLLLGRELRAAGVSLCLLAREPEDGGCADDLARVAVAEFDRSDEIRLLLGERLGQLGPPDELSPRLPPWLQIWQHAERLRWRTAAPEQVEAWALLALRAWLAGVGDSPEQLLAARVDVAAVVDSPALPAHLRPALLRALGRDDEAARALDALLAAPPISDIDALSENGGADASALATPGARLLLLAHAARRGWPRARLEALRGRWPELGALGAAVVARASAPLRWYLSGESAFAGAHAPAIEEGRAGRALARAWWSQQAAAGAAVAGALEEGMSDEWTVSLSSAPVPAAAVWAGALLPADAPLAVAEELAEAARAYPREPAVAERIADDLVARAVSVAVYGPALARLFAGLGDHARALAWRERIAAESPRHPPHAFGYAAAAAALGDVARADVLFEAAAAGSGDAGAAFLFAAGVAVHLEHWLLASSLGRRALQLTAPGRTGAALALLATAADGLGRAEDRERMRAAWLAQLPPDARAAFEAERGDKFVTVSEIASASAADALALELAAATAEPPERAATRLRKLGHQYEALGQTELAAAIARAARASAAIPAPRLPAAPPR</sequence>
<evidence type="ECO:0000256" key="1">
    <source>
        <dbReference type="SAM" id="SignalP"/>
    </source>
</evidence>
<dbReference type="PROSITE" id="PS51257">
    <property type="entry name" value="PROKAR_LIPOPROTEIN"/>
    <property type="match status" value="1"/>
</dbReference>
<accession>D0LVE1</accession>